<feature type="domain" description="Putative restriction endonuclease" evidence="1">
    <location>
        <begin position="13"/>
        <end position="60"/>
    </location>
</feature>
<sequence length="95" mass="11025">MIAQSQTKTYSREAYLELETHSEARHEYINGEIVPMTGGTPNHNEIASILNALLRFSLRGQPYSIFIWMRREDSQHLKSIINKLTFFSKKARLKA</sequence>
<evidence type="ECO:0000259" key="1">
    <source>
        <dbReference type="Pfam" id="PF05685"/>
    </source>
</evidence>
<dbReference type="Proteomes" id="UP000010482">
    <property type="component" value="Chromosome"/>
</dbReference>
<gene>
    <name evidence="2" type="ORF">Dacsa_2936</name>
</gene>
<dbReference type="InterPro" id="IPR012296">
    <property type="entry name" value="Nuclease_put_TT1808"/>
</dbReference>
<dbReference type="eggNOG" id="COG4636">
    <property type="taxonomic scope" value="Bacteria"/>
</dbReference>
<dbReference type="InterPro" id="IPR011335">
    <property type="entry name" value="Restrct_endonuc-II-like"/>
</dbReference>
<dbReference type="SUPFAM" id="SSF52980">
    <property type="entry name" value="Restriction endonuclease-like"/>
    <property type="match status" value="1"/>
</dbReference>
<accession>K9YX47</accession>
<dbReference type="STRING" id="13035.Dacsa_2936"/>
<dbReference type="HOGENOM" id="CLU_2368178_0_0_3"/>
<reference evidence="2" key="1">
    <citation type="submission" date="2012-04" db="EMBL/GenBank/DDBJ databases">
        <title>Finished genome of Dactylococcopsis salina PCC 8305.</title>
        <authorList>
            <consortium name="US DOE Joint Genome Institute"/>
            <person name="Gugger M."/>
            <person name="Coursin T."/>
            <person name="Rippka R."/>
            <person name="Tandeau De Marsac N."/>
            <person name="Huntemann M."/>
            <person name="Wei C.-L."/>
            <person name="Han J."/>
            <person name="Detter J.C."/>
            <person name="Han C."/>
            <person name="Tapia R."/>
            <person name="Daligault H."/>
            <person name="Chen A."/>
            <person name="Krypides N."/>
            <person name="Mavromatis K."/>
            <person name="Markowitz V."/>
            <person name="Szeto E."/>
            <person name="Ivanova N."/>
            <person name="Ovchinnikova G."/>
            <person name="Pagani I."/>
            <person name="Pati A."/>
            <person name="Goodwin L."/>
            <person name="Peters L."/>
            <person name="Pitluck S."/>
            <person name="Woyke T."/>
            <person name="Kerfeld C."/>
        </authorList>
    </citation>
    <scope>NUCLEOTIDE SEQUENCE [LARGE SCALE GENOMIC DNA]</scope>
    <source>
        <strain evidence="2">PCC 8305</strain>
    </source>
</reference>
<evidence type="ECO:0000313" key="2">
    <source>
        <dbReference type="EMBL" id="AFZ51489.1"/>
    </source>
</evidence>
<dbReference type="PANTHER" id="PTHR36558:SF1">
    <property type="entry name" value="RESTRICTION ENDONUCLEASE DOMAIN-CONTAINING PROTEIN-RELATED"/>
    <property type="match status" value="1"/>
</dbReference>
<dbReference type="KEGG" id="dsl:Dacsa_2936"/>
<dbReference type="EMBL" id="CP003944">
    <property type="protein sequence ID" value="AFZ51489.1"/>
    <property type="molecule type" value="Genomic_DNA"/>
</dbReference>
<dbReference type="CDD" id="cd06260">
    <property type="entry name" value="DUF820-like"/>
    <property type="match status" value="1"/>
</dbReference>
<dbReference type="Pfam" id="PF05685">
    <property type="entry name" value="Uma2"/>
    <property type="match status" value="1"/>
</dbReference>
<keyword evidence="3" id="KW-1185">Reference proteome</keyword>
<organism evidence="2 3">
    <name type="scientific">Dactylococcopsis salina (strain PCC 8305)</name>
    <name type="common">Myxobactron salinum</name>
    <dbReference type="NCBI Taxonomy" id="13035"/>
    <lineage>
        <taxon>Bacteria</taxon>
        <taxon>Bacillati</taxon>
        <taxon>Cyanobacteriota</taxon>
        <taxon>Cyanophyceae</taxon>
        <taxon>Nodosilineales</taxon>
        <taxon>Cymatolegaceae</taxon>
        <taxon>Dactylococcopsis</taxon>
    </lineage>
</organism>
<dbReference type="Gene3D" id="3.90.1570.10">
    <property type="entry name" value="tt1808, chain A"/>
    <property type="match status" value="1"/>
</dbReference>
<proteinExistence type="predicted"/>
<dbReference type="InterPro" id="IPR008538">
    <property type="entry name" value="Uma2"/>
</dbReference>
<protein>
    <recommendedName>
        <fullName evidence="1">Putative restriction endonuclease domain-containing protein</fullName>
    </recommendedName>
</protein>
<name>K9YX47_DACS8</name>
<dbReference type="RefSeq" id="WP_015230469.1">
    <property type="nucleotide sequence ID" value="NC_019780.1"/>
</dbReference>
<dbReference type="PANTHER" id="PTHR36558">
    <property type="entry name" value="GLR1098 PROTEIN"/>
    <property type="match status" value="1"/>
</dbReference>
<dbReference type="AlphaFoldDB" id="K9YX47"/>
<dbReference type="OrthoDB" id="424506at2"/>
<evidence type="ECO:0000313" key="3">
    <source>
        <dbReference type="Proteomes" id="UP000010482"/>
    </source>
</evidence>